<dbReference type="PROSITE" id="PS00606">
    <property type="entry name" value="KS3_1"/>
    <property type="match status" value="1"/>
</dbReference>
<dbReference type="GO" id="GO:0031177">
    <property type="term" value="F:phosphopantetheine binding"/>
    <property type="evidence" value="ECO:0007669"/>
    <property type="project" value="InterPro"/>
</dbReference>
<protein>
    <submittedName>
        <fullName evidence="9">Amino acid adenylation domain-containing protein</fullName>
    </submittedName>
</protein>
<feature type="compositionally biased region" description="Low complexity" evidence="6">
    <location>
        <begin position="19"/>
        <end position="36"/>
    </location>
</feature>
<dbReference type="Pfam" id="PF02801">
    <property type="entry name" value="Ketoacyl-synt_C"/>
    <property type="match status" value="1"/>
</dbReference>
<reference evidence="9" key="1">
    <citation type="submission" date="2024-07" db="EMBL/GenBank/DDBJ databases">
        <authorList>
            <person name="Yu S.T."/>
        </authorList>
    </citation>
    <scope>NUCLEOTIDE SEQUENCE</scope>
    <source>
        <strain evidence="9">R39</strain>
    </source>
</reference>
<evidence type="ECO:0000256" key="1">
    <source>
        <dbReference type="ARBA" id="ARBA00001957"/>
    </source>
</evidence>
<dbReference type="Gene3D" id="3.30.300.30">
    <property type="match status" value="2"/>
</dbReference>
<dbReference type="InterPro" id="IPR036291">
    <property type="entry name" value="NAD(P)-bd_dom_sf"/>
</dbReference>
<dbReference type="InterPro" id="IPR000873">
    <property type="entry name" value="AMP-dep_synth/lig_dom"/>
</dbReference>
<evidence type="ECO:0000256" key="2">
    <source>
        <dbReference type="ARBA" id="ARBA00022450"/>
    </source>
</evidence>
<dbReference type="CDD" id="cd00833">
    <property type="entry name" value="PKS"/>
    <property type="match status" value="1"/>
</dbReference>
<dbReference type="InterPro" id="IPR025110">
    <property type="entry name" value="AMP-bd_C"/>
</dbReference>
<feature type="domain" description="Carrier" evidence="7">
    <location>
        <begin position="2838"/>
        <end position="2913"/>
    </location>
</feature>
<dbReference type="NCBIfam" id="TIGR01733">
    <property type="entry name" value="AA-adenyl-dom"/>
    <property type="match status" value="1"/>
</dbReference>
<dbReference type="Pfam" id="PF00501">
    <property type="entry name" value="AMP-binding"/>
    <property type="match status" value="2"/>
</dbReference>
<dbReference type="Pfam" id="PF00668">
    <property type="entry name" value="Condensation"/>
    <property type="match status" value="1"/>
</dbReference>
<dbReference type="SUPFAM" id="SSF56801">
    <property type="entry name" value="Acetyl-CoA synthetase-like"/>
    <property type="match status" value="2"/>
</dbReference>
<dbReference type="GO" id="GO:0006633">
    <property type="term" value="P:fatty acid biosynthetic process"/>
    <property type="evidence" value="ECO:0007669"/>
    <property type="project" value="InterPro"/>
</dbReference>
<dbReference type="GO" id="GO:0005737">
    <property type="term" value="C:cytoplasm"/>
    <property type="evidence" value="ECO:0007669"/>
    <property type="project" value="TreeGrafter"/>
</dbReference>
<proteinExistence type="predicted"/>
<dbReference type="Gene3D" id="3.40.47.10">
    <property type="match status" value="1"/>
</dbReference>
<dbReference type="Gene3D" id="3.40.50.980">
    <property type="match status" value="2"/>
</dbReference>
<dbReference type="SUPFAM" id="SSF141571">
    <property type="entry name" value="Pentapeptide repeat-like"/>
    <property type="match status" value="1"/>
</dbReference>
<dbReference type="Gene3D" id="2.30.38.10">
    <property type="entry name" value="Luciferase, Domain 3"/>
    <property type="match status" value="1"/>
</dbReference>
<dbReference type="PANTHER" id="PTHR45527:SF1">
    <property type="entry name" value="FATTY ACID SYNTHASE"/>
    <property type="match status" value="1"/>
</dbReference>
<evidence type="ECO:0000313" key="9">
    <source>
        <dbReference type="EMBL" id="XDQ48772.1"/>
    </source>
</evidence>
<dbReference type="Pfam" id="PF08659">
    <property type="entry name" value="KR"/>
    <property type="match status" value="1"/>
</dbReference>
<dbReference type="SUPFAM" id="SSF52777">
    <property type="entry name" value="CoA-dependent acyltransferases"/>
    <property type="match status" value="2"/>
</dbReference>
<dbReference type="Gene3D" id="3.30.70.3290">
    <property type="match status" value="1"/>
</dbReference>
<dbReference type="Gene3D" id="3.40.50.720">
    <property type="entry name" value="NAD(P)-binding Rossmann-like Domain"/>
    <property type="match status" value="1"/>
</dbReference>
<dbReference type="GO" id="GO:0017000">
    <property type="term" value="P:antibiotic biosynthetic process"/>
    <property type="evidence" value="ECO:0007669"/>
    <property type="project" value="UniProtKB-ARBA"/>
</dbReference>
<gene>
    <name evidence="9" type="ORF">AB5J52_44545</name>
</gene>
<feature type="domain" description="Carrier" evidence="7">
    <location>
        <begin position="643"/>
        <end position="720"/>
    </location>
</feature>
<dbReference type="InterPro" id="IPR036736">
    <property type="entry name" value="ACP-like_sf"/>
</dbReference>
<keyword evidence="3" id="KW-0597">Phosphoprotein</keyword>
<dbReference type="InterPro" id="IPR016039">
    <property type="entry name" value="Thiolase-like"/>
</dbReference>
<dbReference type="PROSITE" id="PS00455">
    <property type="entry name" value="AMP_BINDING"/>
    <property type="match status" value="1"/>
</dbReference>
<evidence type="ECO:0000256" key="5">
    <source>
        <dbReference type="ARBA" id="ARBA00023315"/>
    </source>
</evidence>
<dbReference type="InterPro" id="IPR009081">
    <property type="entry name" value="PP-bd_ACP"/>
</dbReference>
<feature type="region of interest" description="Disordered" evidence="6">
    <location>
        <begin position="1"/>
        <end position="46"/>
    </location>
</feature>
<dbReference type="SMART" id="SM00823">
    <property type="entry name" value="PKS_PP"/>
    <property type="match status" value="3"/>
</dbReference>
<dbReference type="Gene3D" id="3.40.50.12780">
    <property type="entry name" value="N-terminal domain of ligase-like"/>
    <property type="match status" value="1"/>
</dbReference>
<sequence length="3244" mass="344242">MTDRTAASGPAEAGPTETGLPEPALPKAGLAGAGLPQAELTDAEGPEAELTEAGLAEAGLPEAELAGAGLPVAELTEAELTEAELPEAGLAGAGLPVAELTEAELTEAELPEAGLAGAGLPVAELTEAELTEAGLPEAGLVEAVLAQAHRTPSAVAVEDGGRLLDYAELDLLSGRVAARLREQGVTAGQPVAVCLPRSWQLVCVMLGIRRAGATVVPLDRLSPPDRQRHILDDSGAVTVVHDGTAGHADGTDAGLLLGPAAASVAAEPSAPAGAGDPAGFLFYTSGSTGRPKGVEVTDAGVLRLARPGWLDPRPGARFACLSNPAFDALSFEIWAPLLTGGVCVVLDDSEVHSPHRLAAVLRERRVDTLFITVALFNTVVDKVPGCFADAGQVLVGGERLDARAIRAWYDANPGAGTVLYNVYGPTEATTFALYHPIPRDLDGDSSVPIGTALPGTGLLLRTTDGRTAEDGEVAELLLSGPALARGYRNLPELTERCFVHLADEDGSPRRWYRTGDLVRRDADGLVHHVGRADRQVKVRGFRIEPGEVEQRILALPAVRRAHVCTRRDTADRHELLAFLVLGDDGLSFADYERHLTAALPPYMRPHHTHLVPELPLTANGKVDQAALEREAATPWRGTRADAVAVRAEQRPVLEIAEGVLGVGGLRPDDRWIPSGGDSLKALRLRFEIQQRYGVDIPQDLVLRADFAALADAVRTAPADERPPVPPATDAADAVEGPATSEQERLWLLHRRDPDDRSYDVPLAFRVQGAVDRQALRRALRTLVERHPALRTRLVPAPDGLRQRTEAPYDPWQPLDAREGEPWQETADRFFAHRFDLTEPHMLRAAWAEHADRGLLLLHLHHAAVDGWSLNLLFRDLTGAYAGDTERPAPATGPVDLARWQRDWRASAGYERLRTRLSEHYAEAPEPSPARPAPGSASPLRPRARLLRTSLDLVRRAALDRRAAELGLTRFQLLVSAFAACLYGVTGQARPLVAAPVANRPRPEFAESVGMFANTVLLDLAVRPDDLLRTHLTAHAGTVRRVLEGQEVLLADVLPAPAFRDRSPLFDYLFVLENTEFSALRLAGCAVEPLWPEPAGAKCALTLSVVEDESGFGCLWEYRDDFGAERAQAAARLFRRVLDRLTGDGDLTLRALVAPYRSSGAAHGSAVEPDFATVAEGFARQVARTPDAPAVTLGRTTLTYAELDAQANALASLLSVPEDPAAPASVALYLQPSVEHVVALLAAARRNLTVVPLDPAYPAALLRHVLDQAAPLCVLTGAQDLDVLAAIAPPDLPRHVVTLTRTPTAPPVPYRHRGLRPLYTLFTSGSTGTPKGVQVPDRTLCSLLTWQRTEGGLERTAVTQQFSMLSFDVSFQEILTALCSGGELRLVRPAWRQDVPTLLDELETGGAERIFLPYVALQLLAEHGVRAGVFPSRLREVVTAGEQLVCTDAIRRWFAGLPDGARLFNHYGPTETHVVSALCLDGDPADWPARPAVGRPVAGAVLRVVDEGGLPVPPGVTGDLLIGGPMANRCYLGDPADHHDRFVDDPELGTLYRSGDRARFDERGLLHYAGRDDGQVKLGGHRLELGQVEAALLGCREVVNAVAGVLDGRLVAVLQCRGADPDPADLTRRLARLLPAYVRVAAFRRVTDLPRTPSGKVDRRAALTAPGRELRPDDRADAGLSPLELRLAELFRAATGRSVGVDERFLDAGATSLDLMRFQLRCSGEGDLPFSVPDLFEHVTLRALARLVADGGAGRDAPTRRTAVSGSARRADEPVAVVGMAVRLPGAPDLAAFWDLVVSGRRGIEHFAADGGRVGARSQLAGPLAFDAGRFTISPHEARLMDPQQRQLLMNCAEALAHAGIGDPARLRVGLVASCGENTYFQRMLRDGDPDLLPDSFRLALHHEKDFLATKAAYHLGLTGPAFTLQSACSSSLAGVHVAAGMLRQGDADVMLVGGVLVDTGLTDGYTYRPQHIFSPDGHCRPFSADAEGTVGASGTGVVVLKPLAAARRDGDTVYAVVTGSGLNNDGSGKLGYSAPSLPGQRAAIRAALDRSGRTGGDVGYVEAHGTGTRLGDPVEAAALRQAYGLAADARMALSSVKSQIGHLGAAAGVAGLVRAVLAVHHGVVPPTADFDRLNPEIADGPFQIPVAAEPWPAGPRRVAGVSGFGIGGTNAHVLLEQPDPVPDPEPAQPLPCLVLSGASQAAVRADARRVADYLTARPDAYPQVLRHLQAGRPALAHRAAAVCPDAASAVAWLRALPAVTAPPSRNAPPVEDRDPRALTEAWTAGRTVAWPAGPAAAPWDFPPPAFDTSEYDYPRAPGCDVPSAAEKGSSHAAEHGLPRPAEERSGISRLPAAQWLHQPLWTRSRRARTKAAVSGRTAVVVTGPGQDGESWRFLERHYARVVSVRAGQRLTRLGDDRYEADVADAGQLADLLGRLAGADGPAVDWLHALPLALDGASTAAALETAEWACLDTVAALALALAGRPEPHRPRAWLLSQRAQPVTGSVHTPEAGLLAAALEVPRQELGVTLRWTDLPGPHPAGWAARLPDLLLDDAVTDRATALRDGFWWHPTSVPVPVGETPPPAAAPGTHLILGGTGGIGTTLAASLLRHPGNRVVLVARGTEVPATLREFGERVTLVTADLAVEEPEAVADRLSPLLDGLAGIVHAAGTAAGGLLARREPAAARNVTAAKLRGALLVELLVAEHAPDHVLYCSSMAARFGGVGQFDYAAANACLDAYAQHTAPGGDATVRTSVGWDAWRDVGMAQRHAGRADARHRDHLAVALTPQEGTAVFERALHLQLPCLMVSTTDLTAARAFYAYEPVAAGPAPEPGAPEPAVPEPGDLGAQITGILLGLLGVDAVDPQAALYDLGADSLTLLELLDEIKRLHGTDIELSRLSHRVSLAEILGHLGGGVRPYGSVDVEVWQRGPGPDVLCLVHPVGGDIQAYRPLVSALPDDRTVCLIADPALRDPGLPDRPIEERAAHYLAAVRREFPEPGRRLTLAGWSFGAWTALSMAALAEAEDRPVTALHLLDPPPPGAGQRLAGYDEERIQAVFARELSGNGTGRPAEPEHGAGRPTDPEHGTGRPTDPEHGTGRPTDPEHGTGRPTDPEHGTGRPTDPEHGTGRPTDPDPVDGLTESGRVYAERLARCCRANLAAMAGHRLPRLRRTPAAVWLAARPVTEAALAPDPTARGAWDAHLPAPYRLHHVDADHYEIVGEPHVREIAAALTETVSPSDARPQPAGRI</sequence>
<feature type="compositionally biased region" description="Basic and acidic residues" evidence="6">
    <location>
        <begin position="2328"/>
        <end position="2346"/>
    </location>
</feature>
<feature type="domain" description="Carrier" evidence="7">
    <location>
        <begin position="1677"/>
        <end position="1751"/>
    </location>
</feature>
<feature type="region of interest" description="Disordered" evidence="6">
    <location>
        <begin position="3057"/>
        <end position="3136"/>
    </location>
</feature>
<dbReference type="Pfam" id="PF00550">
    <property type="entry name" value="PP-binding"/>
    <property type="match status" value="3"/>
</dbReference>
<dbReference type="InterPro" id="IPR006162">
    <property type="entry name" value="Ppantetheine_attach_site"/>
</dbReference>
<keyword evidence="5" id="KW-0012">Acyltransferase</keyword>
<dbReference type="InterPro" id="IPR014030">
    <property type="entry name" value="Ketoacyl_synth_N"/>
</dbReference>
<evidence type="ECO:0000256" key="6">
    <source>
        <dbReference type="SAM" id="MobiDB-lite"/>
    </source>
</evidence>
<dbReference type="GO" id="GO:0044550">
    <property type="term" value="P:secondary metabolite biosynthetic process"/>
    <property type="evidence" value="ECO:0007669"/>
    <property type="project" value="TreeGrafter"/>
</dbReference>
<dbReference type="InterPro" id="IPR042099">
    <property type="entry name" value="ANL_N_sf"/>
</dbReference>
<dbReference type="PROSITE" id="PS50075">
    <property type="entry name" value="CARRIER"/>
    <property type="match status" value="3"/>
</dbReference>
<dbReference type="InterPro" id="IPR032821">
    <property type="entry name" value="PKS_assoc"/>
</dbReference>
<dbReference type="SUPFAM" id="SSF51735">
    <property type="entry name" value="NAD(P)-binding Rossmann-fold domains"/>
    <property type="match status" value="1"/>
</dbReference>
<dbReference type="Gene3D" id="3.40.50.1820">
    <property type="entry name" value="alpha/beta hydrolase"/>
    <property type="match status" value="1"/>
</dbReference>
<dbReference type="PROSITE" id="PS00012">
    <property type="entry name" value="PHOSPHOPANTETHEINE"/>
    <property type="match status" value="1"/>
</dbReference>
<evidence type="ECO:0000256" key="4">
    <source>
        <dbReference type="ARBA" id="ARBA00022679"/>
    </source>
</evidence>
<feature type="region of interest" description="Disordered" evidence="6">
    <location>
        <begin position="2317"/>
        <end position="2349"/>
    </location>
</feature>
<name>A0AB39R321_9ACTN</name>
<dbReference type="Pfam" id="PF00109">
    <property type="entry name" value="ketoacyl-synt"/>
    <property type="match status" value="1"/>
</dbReference>
<dbReference type="InterPro" id="IPR001242">
    <property type="entry name" value="Condensation_dom"/>
</dbReference>
<dbReference type="EMBL" id="CP163441">
    <property type="protein sequence ID" value="XDQ48772.1"/>
    <property type="molecule type" value="Genomic_DNA"/>
</dbReference>
<dbReference type="SMART" id="SM00822">
    <property type="entry name" value="PKS_KR"/>
    <property type="match status" value="1"/>
</dbReference>
<dbReference type="InterPro" id="IPR057326">
    <property type="entry name" value="KR_dom"/>
</dbReference>
<feature type="domain" description="Ketosynthase family 3 (KS3)" evidence="8">
    <location>
        <begin position="1771"/>
        <end position="2177"/>
    </location>
</feature>
<dbReference type="InterPro" id="IPR020806">
    <property type="entry name" value="PKS_PP-bd"/>
</dbReference>
<dbReference type="Pfam" id="PF16197">
    <property type="entry name" value="KAsynt_C_assoc"/>
    <property type="match status" value="1"/>
</dbReference>
<dbReference type="InterPro" id="IPR023213">
    <property type="entry name" value="CAT-like_dom_sf"/>
</dbReference>
<dbReference type="GO" id="GO:0004315">
    <property type="term" value="F:3-oxoacyl-[acyl-carrier-protein] synthase activity"/>
    <property type="evidence" value="ECO:0007669"/>
    <property type="project" value="InterPro"/>
</dbReference>
<dbReference type="InterPro" id="IPR029058">
    <property type="entry name" value="AB_hydrolase_fold"/>
</dbReference>
<organism evidence="9">
    <name type="scientific">Streptomyces sp. R39</name>
    <dbReference type="NCBI Taxonomy" id="3238631"/>
    <lineage>
        <taxon>Bacteria</taxon>
        <taxon>Bacillati</taxon>
        <taxon>Actinomycetota</taxon>
        <taxon>Actinomycetes</taxon>
        <taxon>Kitasatosporales</taxon>
        <taxon>Streptomycetaceae</taxon>
        <taxon>Streptomyces</taxon>
    </lineage>
</organism>
<dbReference type="RefSeq" id="WP_369227490.1">
    <property type="nucleotide sequence ID" value="NZ_CP163441.1"/>
</dbReference>
<dbReference type="Gene3D" id="1.10.1200.10">
    <property type="entry name" value="ACP-like"/>
    <property type="match status" value="3"/>
</dbReference>
<feature type="region of interest" description="Disordered" evidence="6">
    <location>
        <begin position="716"/>
        <end position="739"/>
    </location>
</feature>
<dbReference type="SUPFAM" id="SSF47336">
    <property type="entry name" value="ACP-like"/>
    <property type="match status" value="2"/>
</dbReference>
<dbReference type="InterPro" id="IPR020845">
    <property type="entry name" value="AMP-binding_CS"/>
</dbReference>
<dbReference type="InterPro" id="IPR020841">
    <property type="entry name" value="PKS_Beta-ketoAc_synthase_dom"/>
</dbReference>
<dbReference type="InterPro" id="IPR010071">
    <property type="entry name" value="AA_adenyl_dom"/>
</dbReference>
<feature type="region of interest" description="Disordered" evidence="6">
    <location>
        <begin position="920"/>
        <end position="940"/>
    </location>
</feature>
<dbReference type="SUPFAM" id="SSF53901">
    <property type="entry name" value="Thiolase-like"/>
    <property type="match status" value="1"/>
</dbReference>
<dbReference type="GO" id="GO:0043041">
    <property type="term" value="P:amino acid activation for nonribosomal peptide biosynthetic process"/>
    <property type="evidence" value="ECO:0007669"/>
    <property type="project" value="TreeGrafter"/>
</dbReference>
<comment type="cofactor">
    <cofactor evidence="1">
        <name>pantetheine 4'-phosphate</name>
        <dbReference type="ChEBI" id="CHEBI:47942"/>
    </cofactor>
</comment>
<dbReference type="Gene3D" id="3.30.559.10">
    <property type="entry name" value="Chloramphenicol acetyltransferase-like domain"/>
    <property type="match status" value="1"/>
</dbReference>
<dbReference type="InterPro" id="IPR013968">
    <property type="entry name" value="PKS_KR"/>
</dbReference>
<dbReference type="PANTHER" id="PTHR45527">
    <property type="entry name" value="NONRIBOSOMAL PEPTIDE SYNTHETASE"/>
    <property type="match status" value="1"/>
</dbReference>
<evidence type="ECO:0000259" key="8">
    <source>
        <dbReference type="PROSITE" id="PS52004"/>
    </source>
</evidence>
<dbReference type="Pfam" id="PF13193">
    <property type="entry name" value="AMP-binding_C"/>
    <property type="match status" value="1"/>
</dbReference>
<feature type="compositionally biased region" description="Basic and acidic residues" evidence="6">
    <location>
        <begin position="3067"/>
        <end position="3123"/>
    </location>
</feature>
<dbReference type="SUPFAM" id="SSF53474">
    <property type="entry name" value="alpha/beta-Hydrolases"/>
    <property type="match status" value="1"/>
</dbReference>
<dbReference type="PROSITE" id="PS52004">
    <property type="entry name" value="KS3_2"/>
    <property type="match status" value="1"/>
</dbReference>
<dbReference type="Gene3D" id="2.160.20.80">
    <property type="entry name" value="E3 ubiquitin-protein ligase SopA"/>
    <property type="match status" value="1"/>
</dbReference>
<evidence type="ECO:0000259" key="7">
    <source>
        <dbReference type="PROSITE" id="PS50075"/>
    </source>
</evidence>
<dbReference type="SMART" id="SM00825">
    <property type="entry name" value="PKS_KS"/>
    <property type="match status" value="1"/>
</dbReference>
<keyword evidence="2" id="KW-0596">Phosphopantetheine</keyword>
<dbReference type="InterPro" id="IPR045851">
    <property type="entry name" value="AMP-bd_C_sf"/>
</dbReference>
<dbReference type="Pfam" id="PF00975">
    <property type="entry name" value="Thioesterase"/>
    <property type="match status" value="1"/>
</dbReference>
<dbReference type="InterPro" id="IPR018201">
    <property type="entry name" value="Ketoacyl_synth_AS"/>
</dbReference>
<dbReference type="InterPro" id="IPR014031">
    <property type="entry name" value="Ketoacyl_synth_C"/>
</dbReference>
<accession>A0AB39R321</accession>
<dbReference type="InterPro" id="IPR001031">
    <property type="entry name" value="Thioesterase"/>
</dbReference>
<evidence type="ECO:0000256" key="3">
    <source>
        <dbReference type="ARBA" id="ARBA00022553"/>
    </source>
</evidence>
<dbReference type="Gene3D" id="3.30.559.30">
    <property type="entry name" value="Nonribosomal peptide synthetase, condensation domain"/>
    <property type="match status" value="1"/>
</dbReference>
<keyword evidence="4" id="KW-0808">Transferase</keyword>